<dbReference type="AlphaFoldDB" id="A0A1T5EDP3"/>
<dbReference type="InterPro" id="IPR000792">
    <property type="entry name" value="Tscrpt_reg_LuxR_C"/>
</dbReference>
<evidence type="ECO:0000313" key="8">
    <source>
        <dbReference type="EMBL" id="SKB81930.1"/>
    </source>
</evidence>
<keyword evidence="4" id="KW-0804">Transcription</keyword>
<dbReference type="SUPFAM" id="SSF52172">
    <property type="entry name" value="CheY-like"/>
    <property type="match status" value="1"/>
</dbReference>
<protein>
    <submittedName>
        <fullName evidence="8">Two component transcriptional regulator, LuxR family</fullName>
    </submittedName>
</protein>
<reference evidence="9" key="1">
    <citation type="submission" date="2017-02" db="EMBL/GenBank/DDBJ databases">
        <authorList>
            <person name="Varghese N."/>
            <person name="Submissions S."/>
        </authorList>
    </citation>
    <scope>NUCLEOTIDE SEQUENCE [LARGE SCALE GENOMIC DNA]</scope>
    <source>
        <strain evidence="9">DSM 22385</strain>
    </source>
</reference>
<accession>A0A1T5EDP3</accession>
<dbReference type="InterPro" id="IPR016032">
    <property type="entry name" value="Sig_transdc_resp-reg_C-effctor"/>
</dbReference>
<evidence type="ECO:0000256" key="4">
    <source>
        <dbReference type="ARBA" id="ARBA00023163"/>
    </source>
</evidence>
<feature type="domain" description="HTH luxR-type" evidence="6">
    <location>
        <begin position="172"/>
        <end position="237"/>
    </location>
</feature>
<dbReference type="InterPro" id="IPR011006">
    <property type="entry name" value="CheY-like_superfamily"/>
</dbReference>
<dbReference type="GO" id="GO:0000160">
    <property type="term" value="P:phosphorelay signal transduction system"/>
    <property type="evidence" value="ECO:0007669"/>
    <property type="project" value="InterPro"/>
</dbReference>
<dbReference type="CDD" id="cd06170">
    <property type="entry name" value="LuxR_C_like"/>
    <property type="match status" value="1"/>
</dbReference>
<sequence>MFKRYATYYLTVKRKLFLIFRSISTELDKAKITIAIIDDHRLFRAGISELLSNQQDIEVVFEADNGVEMQASLKNSQVIPDIVLMDVNMPHMDGYESSRWLKKHYPGIGILALSMLDEEDTITRMLQSGSGGYLLKNANPEDLVTAVREIAYNGSYLNNIVTAKFMRSVKTGNISVPPLSSKELEFLRLCCTPMSYSAIATEMNISVNTLEKHRAAVFRKLDLPSRPGVMLYAIKNGLVKV</sequence>
<feature type="domain" description="Response regulatory" evidence="7">
    <location>
        <begin position="33"/>
        <end position="151"/>
    </location>
</feature>
<dbReference type="EMBL" id="FUYR01000003">
    <property type="protein sequence ID" value="SKB81930.1"/>
    <property type="molecule type" value="Genomic_DNA"/>
</dbReference>
<dbReference type="Pfam" id="PF00196">
    <property type="entry name" value="GerE"/>
    <property type="match status" value="1"/>
</dbReference>
<dbReference type="PANTHER" id="PTHR43214:SF41">
    <property type="entry name" value="NITRATE_NITRITE RESPONSE REGULATOR PROTEIN NARP"/>
    <property type="match status" value="1"/>
</dbReference>
<proteinExistence type="predicted"/>
<dbReference type="SMART" id="SM00421">
    <property type="entry name" value="HTH_LUXR"/>
    <property type="match status" value="1"/>
</dbReference>
<dbReference type="Pfam" id="PF00072">
    <property type="entry name" value="Response_reg"/>
    <property type="match status" value="1"/>
</dbReference>
<evidence type="ECO:0000259" key="6">
    <source>
        <dbReference type="PROSITE" id="PS50043"/>
    </source>
</evidence>
<dbReference type="GO" id="GO:0006355">
    <property type="term" value="P:regulation of DNA-templated transcription"/>
    <property type="evidence" value="ECO:0007669"/>
    <property type="project" value="InterPro"/>
</dbReference>
<dbReference type="CDD" id="cd17535">
    <property type="entry name" value="REC_NarL-like"/>
    <property type="match status" value="1"/>
</dbReference>
<gene>
    <name evidence="8" type="ORF">SAMN05661099_2904</name>
</gene>
<name>A0A1T5EDP3_9SPHI</name>
<dbReference type="PANTHER" id="PTHR43214">
    <property type="entry name" value="TWO-COMPONENT RESPONSE REGULATOR"/>
    <property type="match status" value="1"/>
</dbReference>
<dbReference type="STRING" id="572036.SAMN05661099_2904"/>
<keyword evidence="3" id="KW-0238">DNA-binding</keyword>
<dbReference type="InterPro" id="IPR001789">
    <property type="entry name" value="Sig_transdc_resp-reg_receiver"/>
</dbReference>
<keyword evidence="1 5" id="KW-0597">Phosphoprotein</keyword>
<dbReference type="Gene3D" id="3.40.50.2300">
    <property type="match status" value="1"/>
</dbReference>
<organism evidence="8 9">
    <name type="scientific">Daejeonella lutea</name>
    <dbReference type="NCBI Taxonomy" id="572036"/>
    <lineage>
        <taxon>Bacteria</taxon>
        <taxon>Pseudomonadati</taxon>
        <taxon>Bacteroidota</taxon>
        <taxon>Sphingobacteriia</taxon>
        <taxon>Sphingobacteriales</taxon>
        <taxon>Sphingobacteriaceae</taxon>
        <taxon>Daejeonella</taxon>
    </lineage>
</organism>
<dbReference type="InterPro" id="IPR058245">
    <property type="entry name" value="NreC/VraR/RcsB-like_REC"/>
</dbReference>
<dbReference type="PROSITE" id="PS50043">
    <property type="entry name" value="HTH_LUXR_2"/>
    <property type="match status" value="1"/>
</dbReference>
<keyword evidence="9" id="KW-1185">Reference proteome</keyword>
<dbReference type="SMART" id="SM00448">
    <property type="entry name" value="REC"/>
    <property type="match status" value="1"/>
</dbReference>
<evidence type="ECO:0000256" key="2">
    <source>
        <dbReference type="ARBA" id="ARBA00023015"/>
    </source>
</evidence>
<evidence type="ECO:0000259" key="7">
    <source>
        <dbReference type="PROSITE" id="PS50110"/>
    </source>
</evidence>
<feature type="modified residue" description="4-aspartylphosphate" evidence="5">
    <location>
        <position position="86"/>
    </location>
</feature>
<dbReference type="PROSITE" id="PS50110">
    <property type="entry name" value="RESPONSE_REGULATORY"/>
    <property type="match status" value="1"/>
</dbReference>
<keyword evidence="2" id="KW-0805">Transcription regulation</keyword>
<dbReference type="SUPFAM" id="SSF46894">
    <property type="entry name" value="C-terminal effector domain of the bipartite response regulators"/>
    <property type="match status" value="1"/>
</dbReference>
<dbReference type="InterPro" id="IPR039420">
    <property type="entry name" value="WalR-like"/>
</dbReference>
<evidence type="ECO:0000256" key="5">
    <source>
        <dbReference type="PROSITE-ProRule" id="PRU00169"/>
    </source>
</evidence>
<dbReference type="Proteomes" id="UP000189981">
    <property type="component" value="Unassembled WGS sequence"/>
</dbReference>
<evidence type="ECO:0000256" key="1">
    <source>
        <dbReference type="ARBA" id="ARBA00022553"/>
    </source>
</evidence>
<evidence type="ECO:0000313" key="9">
    <source>
        <dbReference type="Proteomes" id="UP000189981"/>
    </source>
</evidence>
<dbReference type="GO" id="GO:0003677">
    <property type="term" value="F:DNA binding"/>
    <property type="evidence" value="ECO:0007669"/>
    <property type="project" value="UniProtKB-KW"/>
</dbReference>
<evidence type="ECO:0000256" key="3">
    <source>
        <dbReference type="ARBA" id="ARBA00023125"/>
    </source>
</evidence>